<evidence type="ECO:0000256" key="1">
    <source>
        <dbReference type="ARBA" id="ARBA00004496"/>
    </source>
</evidence>
<evidence type="ECO:0000256" key="5">
    <source>
        <dbReference type="ARBA" id="ARBA00022741"/>
    </source>
</evidence>
<dbReference type="Proteomes" id="UP000639338">
    <property type="component" value="Unassembled WGS sequence"/>
</dbReference>
<reference evidence="10 11" key="1">
    <citation type="submission" date="2020-08" db="EMBL/GenBank/DDBJ databases">
        <title>Aphidius gifuensis genome sequencing and assembly.</title>
        <authorList>
            <person name="Du Z."/>
        </authorList>
    </citation>
    <scope>NUCLEOTIDE SEQUENCE [LARGE SCALE GENOMIC DNA]</scope>
    <source>
        <strain evidence="10">YNYX2018</strain>
        <tissue evidence="10">Adults</tissue>
    </source>
</reference>
<keyword evidence="6" id="KW-0418">Kinase</keyword>
<evidence type="ECO:0000259" key="9">
    <source>
        <dbReference type="PROSITE" id="PS50011"/>
    </source>
</evidence>
<evidence type="ECO:0000256" key="6">
    <source>
        <dbReference type="ARBA" id="ARBA00022777"/>
    </source>
</evidence>
<feature type="coiled-coil region" evidence="8">
    <location>
        <begin position="432"/>
        <end position="459"/>
    </location>
</feature>
<evidence type="ECO:0000256" key="3">
    <source>
        <dbReference type="ARBA" id="ARBA00022527"/>
    </source>
</evidence>
<organism evidence="10 11">
    <name type="scientific">Aphidius gifuensis</name>
    <name type="common">Parasitoid wasp</name>
    <dbReference type="NCBI Taxonomy" id="684658"/>
    <lineage>
        <taxon>Eukaryota</taxon>
        <taxon>Metazoa</taxon>
        <taxon>Ecdysozoa</taxon>
        <taxon>Arthropoda</taxon>
        <taxon>Hexapoda</taxon>
        <taxon>Insecta</taxon>
        <taxon>Pterygota</taxon>
        <taxon>Neoptera</taxon>
        <taxon>Endopterygota</taxon>
        <taxon>Hymenoptera</taxon>
        <taxon>Apocrita</taxon>
        <taxon>Ichneumonoidea</taxon>
        <taxon>Braconidae</taxon>
        <taxon>Aphidiinae</taxon>
        <taxon>Aphidius</taxon>
    </lineage>
</organism>
<accession>A0A834XPL4</accession>
<keyword evidence="11" id="KW-1185">Reference proteome</keyword>
<evidence type="ECO:0000256" key="4">
    <source>
        <dbReference type="ARBA" id="ARBA00022679"/>
    </source>
</evidence>
<evidence type="ECO:0000256" key="7">
    <source>
        <dbReference type="ARBA" id="ARBA00022840"/>
    </source>
</evidence>
<dbReference type="EMBL" id="JACMRX010000005">
    <property type="protein sequence ID" value="KAF7989140.1"/>
    <property type="molecule type" value="Genomic_DNA"/>
</dbReference>
<evidence type="ECO:0000256" key="8">
    <source>
        <dbReference type="SAM" id="Coils"/>
    </source>
</evidence>
<evidence type="ECO:0000256" key="2">
    <source>
        <dbReference type="ARBA" id="ARBA00022490"/>
    </source>
</evidence>
<dbReference type="PANTHER" id="PTHR22969:SF17">
    <property type="entry name" value="INHIBITOR OF NUCLEAR FACTOR KAPPA-B KINASE SUBUNIT BETA"/>
    <property type="match status" value="1"/>
</dbReference>
<gene>
    <name evidence="10" type="ORF">HCN44_007450</name>
</gene>
<sequence>MDKEWIKFNNDLSKGAFFTVELWKNNKTNETIVIKKCQKDVQKLSEIQKQRWINEIKIMKTLKHKNIIETREMPLMIIDEKLELPVLCMEYCRKGNLRQLLNMGENYCGVNEELSMKIMIEISSAVEYLHKCKITHCNLKPENIVIQQLNNDKLIFKIIDLGFAKDIDGSIDDEFYYVAPEILLGDEYNFTVDYWSVGILFYELLTGIRPFLPNMPFNSTWLNDVKQKCDDDIAAREIDKEINFIKTIEDPTNISKCLQDSLVAWFRIVLKWDPKKRGKSFDDDTFIVFPMIKKIIEKKIVKVFYVTLYKNDSFEIDNGTKLQDVKNIIFHREKIDVNKQLITTTLGIILEDDNLYLKTLENLNLIIFEKGLLEIKIIPEPLIPKSVNLMLAESCSVVDYFTINKYYNDSIFFINQEVEIYRSYMLSLSIKIDLCERQFDNLKLKIDKMLTKLMNFENEVKIIFKSFDNEFLMKIKHLNINDKLKKIQALIIGSNNLNKKTINLQNTKEQLRNNFSHYITIENILDDYDKALHLKNKELIDCHKEYSPINMVKCVFSLLKTRTCKLSDDKLVDFCRKIFEFEEMLIKLEKSLMSFNELLFLYQDDIKKLHKLNENCLPSKSNDNQRNSMIKKNPRSVINSNDSIIYDNIILGHMIDSLMDGINKMKKQAESIDTDN</sequence>
<feature type="domain" description="Protein kinase" evidence="9">
    <location>
        <begin position="6"/>
        <end position="287"/>
    </location>
</feature>
<keyword evidence="7" id="KW-0067">ATP-binding</keyword>
<dbReference type="PROSITE" id="PS50011">
    <property type="entry name" value="PROTEIN_KINASE_DOM"/>
    <property type="match status" value="1"/>
</dbReference>
<dbReference type="InterPro" id="IPR011009">
    <property type="entry name" value="Kinase-like_dom_sf"/>
</dbReference>
<evidence type="ECO:0000313" key="11">
    <source>
        <dbReference type="Proteomes" id="UP000639338"/>
    </source>
</evidence>
<protein>
    <recommendedName>
        <fullName evidence="9">Protein kinase domain-containing protein</fullName>
    </recommendedName>
</protein>
<name>A0A834XPL4_APHGI</name>
<keyword evidence="3" id="KW-0723">Serine/threonine-protein kinase</keyword>
<keyword evidence="4" id="KW-0808">Transferase</keyword>
<evidence type="ECO:0000313" key="10">
    <source>
        <dbReference type="EMBL" id="KAF7989140.1"/>
    </source>
</evidence>
<dbReference type="Pfam" id="PF00069">
    <property type="entry name" value="Pkinase"/>
    <property type="match status" value="1"/>
</dbReference>
<comment type="caution">
    <text evidence="10">The sequence shown here is derived from an EMBL/GenBank/DDBJ whole genome shotgun (WGS) entry which is preliminary data.</text>
</comment>
<proteinExistence type="predicted"/>
<keyword evidence="8" id="KW-0175">Coiled coil</keyword>
<dbReference type="InterPro" id="IPR046375">
    <property type="entry name" value="IKBKB_SDD_sf"/>
</dbReference>
<dbReference type="AlphaFoldDB" id="A0A834XPL4"/>
<keyword evidence="5" id="KW-0547">Nucleotide-binding</keyword>
<dbReference type="GO" id="GO:0008384">
    <property type="term" value="F:IkappaB kinase activity"/>
    <property type="evidence" value="ECO:0007669"/>
    <property type="project" value="TreeGrafter"/>
</dbReference>
<comment type="subcellular location">
    <subcellularLocation>
        <location evidence="1">Cytoplasm</location>
    </subcellularLocation>
</comment>
<dbReference type="InterPro" id="IPR051180">
    <property type="entry name" value="IKK"/>
</dbReference>
<dbReference type="PANTHER" id="PTHR22969">
    <property type="entry name" value="IKB KINASE"/>
    <property type="match status" value="1"/>
</dbReference>
<dbReference type="GO" id="GO:0045944">
    <property type="term" value="P:positive regulation of transcription by RNA polymerase II"/>
    <property type="evidence" value="ECO:0007669"/>
    <property type="project" value="TreeGrafter"/>
</dbReference>
<dbReference type="Gene3D" id="1.20.1270.250">
    <property type="match status" value="1"/>
</dbReference>
<keyword evidence="2" id="KW-0963">Cytoplasm</keyword>
<dbReference type="OrthoDB" id="267381at2759"/>
<dbReference type="GO" id="GO:0008385">
    <property type="term" value="C:IkappaB kinase complex"/>
    <property type="evidence" value="ECO:0007669"/>
    <property type="project" value="TreeGrafter"/>
</dbReference>
<dbReference type="Gene3D" id="1.10.510.10">
    <property type="entry name" value="Transferase(Phosphotransferase) domain 1"/>
    <property type="match status" value="1"/>
</dbReference>
<dbReference type="GO" id="GO:0005524">
    <property type="term" value="F:ATP binding"/>
    <property type="evidence" value="ECO:0007669"/>
    <property type="project" value="UniProtKB-KW"/>
</dbReference>
<dbReference type="GO" id="GO:0033209">
    <property type="term" value="P:tumor necrosis factor-mediated signaling pathway"/>
    <property type="evidence" value="ECO:0007669"/>
    <property type="project" value="TreeGrafter"/>
</dbReference>
<dbReference type="SUPFAM" id="SSF56112">
    <property type="entry name" value="Protein kinase-like (PK-like)"/>
    <property type="match status" value="1"/>
</dbReference>
<dbReference type="InterPro" id="IPR000719">
    <property type="entry name" value="Prot_kinase_dom"/>
</dbReference>